<dbReference type="AlphaFoldDB" id="A0A7M2SVL9"/>
<dbReference type="Proteomes" id="UP000594205">
    <property type="component" value="Chromosome"/>
</dbReference>
<name>A0A7M2SVL9_9ACTN</name>
<keyword evidence="2" id="KW-1133">Transmembrane helix</keyword>
<evidence type="ECO:0000313" key="4">
    <source>
        <dbReference type="Proteomes" id="UP000594205"/>
    </source>
</evidence>
<keyword evidence="4" id="KW-1185">Reference proteome</keyword>
<sequence>MGGSKIKPDSPERLSGNDTGRDRTGFLGNIVGVTGIIVTVTSSAITIADTWTGVEWRRVFTGLGVFVVAAGIYQLMKAWRNRNVMRIMLAVTAALLGSFLTGLSVGQLSAEGGERGPDGAAGSTSKPQPTSSSESTAPSPSGVESTPPEEPSLLRSTNGNPITWNSGYGIDLDSDDGDWGIGQGEEGRDLYWWGGLNYGLGIASGSQMAIVSGGPDIGKCRNATDLQSAIKKDEIRDGISFCVLSTTENHVAWVTVADFSDSKRKMKLEITVWDAGLTVS</sequence>
<proteinExistence type="predicted"/>
<reference evidence="3 4" key="1">
    <citation type="submission" date="2020-10" db="EMBL/GenBank/DDBJ databases">
        <title>Streptomyces ferrugineus complate genome analysis.</title>
        <authorList>
            <person name="Anwar N."/>
        </authorList>
    </citation>
    <scope>NUCLEOTIDE SEQUENCE [LARGE SCALE GENOMIC DNA]</scope>
    <source>
        <strain evidence="3 4">CCTCC AA2014009</strain>
    </source>
</reference>
<dbReference type="KEGG" id="sfeu:IM697_19530"/>
<feature type="compositionally biased region" description="Basic and acidic residues" evidence="1">
    <location>
        <begin position="1"/>
        <end position="12"/>
    </location>
</feature>
<keyword evidence="2" id="KW-0812">Transmembrane</keyword>
<accession>A0A7M2SVL9</accession>
<feature type="region of interest" description="Disordered" evidence="1">
    <location>
        <begin position="1"/>
        <end position="21"/>
    </location>
</feature>
<protein>
    <submittedName>
        <fullName evidence="3">Uncharacterized protein</fullName>
    </submittedName>
</protein>
<feature type="region of interest" description="Disordered" evidence="1">
    <location>
        <begin position="110"/>
        <end position="160"/>
    </location>
</feature>
<evidence type="ECO:0000256" key="2">
    <source>
        <dbReference type="SAM" id="Phobius"/>
    </source>
</evidence>
<evidence type="ECO:0000256" key="1">
    <source>
        <dbReference type="SAM" id="MobiDB-lite"/>
    </source>
</evidence>
<dbReference type="RefSeq" id="WP_194048987.1">
    <property type="nucleotide sequence ID" value="NZ_CP063373.1"/>
</dbReference>
<keyword evidence="2" id="KW-0472">Membrane</keyword>
<evidence type="ECO:0000313" key="3">
    <source>
        <dbReference type="EMBL" id="QOV40400.1"/>
    </source>
</evidence>
<dbReference type="EMBL" id="CP063373">
    <property type="protein sequence ID" value="QOV40400.1"/>
    <property type="molecule type" value="Genomic_DNA"/>
</dbReference>
<organism evidence="3 4">
    <name type="scientific">Streptomyces ferrugineus</name>
    <dbReference type="NCBI Taxonomy" id="1413221"/>
    <lineage>
        <taxon>Bacteria</taxon>
        <taxon>Bacillati</taxon>
        <taxon>Actinomycetota</taxon>
        <taxon>Actinomycetes</taxon>
        <taxon>Kitasatosporales</taxon>
        <taxon>Streptomycetaceae</taxon>
        <taxon>Streptomyces</taxon>
    </lineage>
</organism>
<feature type="transmembrane region" description="Helical" evidence="2">
    <location>
        <begin position="87"/>
        <end position="105"/>
    </location>
</feature>
<feature type="transmembrane region" description="Helical" evidence="2">
    <location>
        <begin position="59"/>
        <end position="75"/>
    </location>
</feature>
<gene>
    <name evidence="3" type="ORF">IM697_19530</name>
</gene>
<feature type="compositionally biased region" description="Low complexity" evidence="1">
    <location>
        <begin position="127"/>
        <end position="141"/>
    </location>
</feature>
<feature type="transmembrane region" description="Helical" evidence="2">
    <location>
        <begin position="26"/>
        <end position="47"/>
    </location>
</feature>